<dbReference type="RefSeq" id="WP_070048381.1">
    <property type="nucleotide sequence ID" value="NZ_CBCSDO010000013.1"/>
</dbReference>
<dbReference type="Proteomes" id="UP000242258">
    <property type="component" value="Unassembled WGS sequence"/>
</dbReference>
<reference evidence="2" key="1">
    <citation type="submission" date="2016-09" db="EMBL/GenBank/DDBJ databases">
        <authorList>
            <person name="Wan X."/>
            <person name="Hou S."/>
        </authorList>
    </citation>
    <scope>NUCLEOTIDE SEQUENCE [LARGE SCALE GENOMIC DNA]</scope>
    <source>
        <strain evidence="2">KH87</strain>
    </source>
</reference>
<evidence type="ECO:0000313" key="2">
    <source>
        <dbReference type="Proteomes" id="UP000242258"/>
    </source>
</evidence>
<proteinExistence type="predicted"/>
<dbReference type="AlphaFoldDB" id="A0A1E7Q3R0"/>
<protein>
    <submittedName>
        <fullName evidence="1">Uncharacterized protein</fullName>
    </submittedName>
</protein>
<dbReference type="EMBL" id="MKEK01000001">
    <property type="protein sequence ID" value="OEY68815.1"/>
    <property type="molecule type" value="Genomic_DNA"/>
</dbReference>
<comment type="caution">
    <text evidence="1">The sequence shown here is derived from an EMBL/GenBank/DDBJ whole genome shotgun (WGS) entry which is preliminary data.</text>
</comment>
<dbReference type="NCBIfam" id="NF040692">
    <property type="entry name" value="recomb_assoc"/>
    <property type="match status" value="1"/>
</dbReference>
<gene>
    <name evidence="1" type="ORF">BI198_03980</name>
</gene>
<sequence>MTPKELLDKLKNDATSKVQQTLDAIYQVCLDQQERGIQDFSVATISKLGYNSGVPKAQSIRNKSGEKYRALISAFSESSINKKSINPIKSDEDWIDEISNPKHKLLARILSSELKEAKKQVDEILPPKLRIDVYDHKSERPADEARLTEQERRALEYIISSSFQNKWELEANEYGEMVDSKNKPVFKVATVDAIKKALEYL</sequence>
<dbReference type="OrthoDB" id="6629240at2"/>
<accession>A0A1E7Q3R0</accession>
<name>A0A1E7Q3R0_9GAMM</name>
<dbReference type="STRING" id="1628148.BI198_03980"/>
<organism evidence="1 2">
    <name type="scientific">Rheinheimera salexigens</name>
    <dbReference type="NCBI Taxonomy" id="1628148"/>
    <lineage>
        <taxon>Bacteria</taxon>
        <taxon>Pseudomonadati</taxon>
        <taxon>Pseudomonadota</taxon>
        <taxon>Gammaproteobacteria</taxon>
        <taxon>Chromatiales</taxon>
        <taxon>Chromatiaceae</taxon>
        <taxon>Rheinheimera</taxon>
    </lineage>
</organism>
<dbReference type="InterPro" id="IPR048061">
    <property type="entry name" value="GmtX-like"/>
</dbReference>
<evidence type="ECO:0000313" key="1">
    <source>
        <dbReference type="EMBL" id="OEY68815.1"/>
    </source>
</evidence>
<keyword evidence="2" id="KW-1185">Reference proteome</keyword>